<dbReference type="CDD" id="cd10936">
    <property type="entry name" value="CE4_DAC2"/>
    <property type="match status" value="1"/>
</dbReference>
<dbReference type="GO" id="GO:0005975">
    <property type="term" value="P:carbohydrate metabolic process"/>
    <property type="evidence" value="ECO:0007669"/>
    <property type="project" value="InterPro"/>
</dbReference>
<keyword evidence="2" id="KW-0472">Membrane</keyword>
<dbReference type="Gene3D" id="3.20.20.370">
    <property type="entry name" value="Glycoside hydrolase/deacetylase"/>
    <property type="match status" value="1"/>
</dbReference>
<comment type="caution">
    <text evidence="3">The sequence shown here is derived from an EMBL/GenBank/DDBJ whole genome shotgun (WGS) entry which is preliminary data.</text>
</comment>
<evidence type="ECO:0000256" key="2">
    <source>
        <dbReference type="SAM" id="Phobius"/>
    </source>
</evidence>
<dbReference type="PANTHER" id="PTHR30105">
    <property type="entry name" value="UNCHARACTERIZED YIBQ-RELATED"/>
    <property type="match status" value="1"/>
</dbReference>
<dbReference type="EMBL" id="DRMH01000037">
    <property type="protein sequence ID" value="HFC97493.1"/>
    <property type="molecule type" value="Genomic_DNA"/>
</dbReference>
<evidence type="ECO:0000313" key="3">
    <source>
        <dbReference type="EMBL" id="HFC97493.1"/>
    </source>
</evidence>
<proteinExistence type="predicted"/>
<evidence type="ECO:0000256" key="1">
    <source>
        <dbReference type="SAM" id="MobiDB-lite"/>
    </source>
</evidence>
<feature type="transmembrane region" description="Helical" evidence="2">
    <location>
        <begin position="20"/>
        <end position="41"/>
    </location>
</feature>
<organism evidence="3">
    <name type="scientific">Thermosulfurimonas dismutans</name>
    <dbReference type="NCBI Taxonomy" id="999894"/>
    <lineage>
        <taxon>Bacteria</taxon>
        <taxon>Pseudomonadati</taxon>
        <taxon>Thermodesulfobacteriota</taxon>
        <taxon>Thermodesulfobacteria</taxon>
        <taxon>Thermodesulfobacteriales</taxon>
        <taxon>Thermodesulfobacteriaceae</taxon>
        <taxon>Thermosulfurimonas</taxon>
    </lineage>
</organism>
<keyword evidence="2" id="KW-0812">Transmembrane</keyword>
<keyword evidence="2" id="KW-1133">Transmembrane helix</keyword>
<sequence length="294" mass="33736">MARARRKTPSRRPRRDLPGALAWAFLGLFFLLAALVFLRLFRPGPAPPPPGRPPAVAPPPRVSHPVRKSSPPASPRKPRVAFILDDMGQRPSLERKFFDLGIIRNFSFLPEAPFTPRLAREAHRRGFTVMVHLPMEAEDRSPPGGLTVSMSEKEIRRRTRYLLSLVPYAEGVNQHMGSLFSQDPVRMLWVMEEIKKKGLFFVDSRTTPQTMAPFVAASLKIRFAQRDVFLDNSLDRRRLEAVLRSILKRARQKGKLVVIVHPHPQTLWLFRRYRRTILREVQPVSVKILLEVPS</sequence>
<dbReference type="Pfam" id="PF04748">
    <property type="entry name" value="Polysacc_deac_2"/>
    <property type="match status" value="1"/>
</dbReference>
<reference evidence="3" key="1">
    <citation type="journal article" date="2020" name="mSystems">
        <title>Genome- and Community-Level Interaction Insights into Carbon Utilization and Element Cycling Functions of Hydrothermarchaeota in Hydrothermal Sediment.</title>
        <authorList>
            <person name="Zhou Z."/>
            <person name="Liu Y."/>
            <person name="Xu W."/>
            <person name="Pan J."/>
            <person name="Luo Z.H."/>
            <person name="Li M."/>
        </authorList>
    </citation>
    <scope>NUCLEOTIDE SEQUENCE [LARGE SCALE GENOMIC DNA]</scope>
    <source>
        <strain evidence="3">HyVt-483</strain>
    </source>
</reference>
<feature type="region of interest" description="Disordered" evidence="1">
    <location>
        <begin position="49"/>
        <end position="78"/>
    </location>
</feature>
<name>A0A7C3CSS6_9BACT</name>
<gene>
    <name evidence="3" type="ORF">ENJ40_03405</name>
</gene>
<protein>
    <submittedName>
        <fullName evidence="3">Divergent polysaccharide deacetylase family protein</fullName>
    </submittedName>
</protein>
<dbReference type="Proteomes" id="UP000886043">
    <property type="component" value="Unassembled WGS sequence"/>
</dbReference>
<feature type="compositionally biased region" description="Pro residues" evidence="1">
    <location>
        <begin position="49"/>
        <end position="62"/>
    </location>
</feature>
<dbReference type="PANTHER" id="PTHR30105:SF2">
    <property type="entry name" value="DIVERGENT POLYSACCHARIDE DEACETYLASE SUPERFAMILY"/>
    <property type="match status" value="1"/>
</dbReference>
<dbReference type="AlphaFoldDB" id="A0A7C3CSS6"/>
<accession>A0A7C3CSS6</accession>
<dbReference type="SUPFAM" id="SSF88713">
    <property type="entry name" value="Glycoside hydrolase/deacetylase"/>
    <property type="match status" value="1"/>
</dbReference>
<dbReference type="InterPro" id="IPR006837">
    <property type="entry name" value="Divergent_DAC"/>
</dbReference>
<dbReference type="InterPro" id="IPR011330">
    <property type="entry name" value="Glyco_hydro/deAcase_b/a-brl"/>
</dbReference>